<dbReference type="PANTHER" id="PTHR22443">
    <property type="entry name" value="NON-SPECIFIC LETHAL 1, ISOFORM M"/>
    <property type="match status" value="1"/>
</dbReference>
<keyword evidence="1" id="KW-0175">Coiled coil</keyword>
<name>A0A7R9CQ88_TIMCR</name>
<dbReference type="AlphaFoldDB" id="A0A7R9CQ88"/>
<sequence>MGLKFASWRHPDVFVMAPALTEAGQSQNFKLPPTHSLPASPISVALNELKNLPVSKLLSNGHLLCNGSLVSKFQETKKPFDNQCIKRVAKDLYKESLYSKSLFLSEVTSIKESDRLPLPSEDAKASGNIATDKKGGYMMSECDPSMGDQDTMGLHKSSASLEADSLLKEKTLSNEMDQLFKNLGAAISSNDLESSADLGQNVEELLQVIKSIESGAADGVEMCHMDPVETAESESMFPTDFTGALSTFERELLNDVDVMNMCVGDVDTGSGLENKEVHTKERIEEAHKRQFELERRCERLLRRLRKYQARVMGKHVAEEVTSLLEFVQRTIRTTPHREGGDVNSSEGAGSSKTDGKGSPLTGLLRKLDMISQQQAAVSARHHVINKYFGSGSSDRSPSSHSQPYGLRALPRLTTETKLELEHVTGRMHTQLKLVETSMDSDATASSSGGESCDEMQAFNNHHQVHVSM</sequence>
<dbReference type="InterPro" id="IPR026180">
    <property type="entry name" value="NSL1"/>
</dbReference>
<feature type="region of interest" description="Disordered" evidence="2">
    <location>
        <begin position="388"/>
        <end position="409"/>
    </location>
</feature>
<dbReference type="PANTHER" id="PTHR22443:SF18">
    <property type="entry name" value="NON-SPECIFIC LETHAL 1, ISOFORM M"/>
    <property type="match status" value="1"/>
</dbReference>
<protein>
    <submittedName>
        <fullName evidence="3">Uncharacterized protein</fullName>
    </submittedName>
</protein>
<reference evidence="3" key="1">
    <citation type="submission" date="2020-11" db="EMBL/GenBank/DDBJ databases">
        <authorList>
            <person name="Tran Van P."/>
        </authorList>
    </citation>
    <scope>NUCLEOTIDE SEQUENCE</scope>
</reference>
<evidence type="ECO:0000256" key="2">
    <source>
        <dbReference type="SAM" id="MobiDB-lite"/>
    </source>
</evidence>
<organism evidence="3">
    <name type="scientific">Timema cristinae</name>
    <name type="common">Walking stick</name>
    <dbReference type="NCBI Taxonomy" id="61476"/>
    <lineage>
        <taxon>Eukaryota</taxon>
        <taxon>Metazoa</taxon>
        <taxon>Ecdysozoa</taxon>
        <taxon>Arthropoda</taxon>
        <taxon>Hexapoda</taxon>
        <taxon>Insecta</taxon>
        <taxon>Pterygota</taxon>
        <taxon>Neoptera</taxon>
        <taxon>Polyneoptera</taxon>
        <taxon>Phasmatodea</taxon>
        <taxon>Timematodea</taxon>
        <taxon>Timematoidea</taxon>
        <taxon>Timematidae</taxon>
        <taxon>Timema</taxon>
    </lineage>
</organism>
<accession>A0A7R9CQ88</accession>
<feature type="compositionally biased region" description="Polar residues" evidence="2">
    <location>
        <begin position="342"/>
        <end position="352"/>
    </location>
</feature>
<gene>
    <name evidence="3" type="ORF">TCEB3V08_LOCUS5278</name>
</gene>
<feature type="compositionally biased region" description="Low complexity" evidence="2">
    <location>
        <begin position="390"/>
        <end position="401"/>
    </location>
</feature>
<feature type="coiled-coil region" evidence="1">
    <location>
        <begin position="283"/>
        <end position="310"/>
    </location>
</feature>
<dbReference type="GO" id="GO:0044545">
    <property type="term" value="C:NSL complex"/>
    <property type="evidence" value="ECO:0007669"/>
    <property type="project" value="TreeGrafter"/>
</dbReference>
<feature type="region of interest" description="Disordered" evidence="2">
    <location>
        <begin position="332"/>
        <end position="360"/>
    </location>
</feature>
<evidence type="ECO:0000313" key="3">
    <source>
        <dbReference type="EMBL" id="CAD7399953.1"/>
    </source>
</evidence>
<dbReference type="EMBL" id="OC317967">
    <property type="protein sequence ID" value="CAD7399953.1"/>
    <property type="molecule type" value="Genomic_DNA"/>
</dbReference>
<evidence type="ECO:0000256" key="1">
    <source>
        <dbReference type="SAM" id="Coils"/>
    </source>
</evidence>
<dbReference type="GO" id="GO:0035035">
    <property type="term" value="F:histone acetyltransferase binding"/>
    <property type="evidence" value="ECO:0007669"/>
    <property type="project" value="TreeGrafter"/>
</dbReference>
<proteinExistence type="predicted"/>